<feature type="transmembrane region" description="Helical" evidence="2">
    <location>
        <begin position="144"/>
        <end position="162"/>
    </location>
</feature>
<feature type="compositionally biased region" description="Polar residues" evidence="1">
    <location>
        <begin position="224"/>
        <end position="241"/>
    </location>
</feature>
<evidence type="ECO:0000313" key="3">
    <source>
        <dbReference type="EMBL" id="OKH30048.1"/>
    </source>
</evidence>
<accession>A0A1U7I205</accession>
<organism evidence="3 4">
    <name type="scientific">[Phormidium ambiguum] IAM M-71</name>
    <dbReference type="NCBI Taxonomy" id="454136"/>
    <lineage>
        <taxon>Bacteria</taxon>
        <taxon>Bacillati</taxon>
        <taxon>Cyanobacteriota</taxon>
        <taxon>Cyanophyceae</taxon>
        <taxon>Oscillatoriophycideae</taxon>
        <taxon>Aerosakkonematales</taxon>
        <taxon>Aerosakkonemataceae</taxon>
        <taxon>Floridanema</taxon>
    </lineage>
</organism>
<evidence type="ECO:0000256" key="1">
    <source>
        <dbReference type="SAM" id="MobiDB-lite"/>
    </source>
</evidence>
<dbReference type="RefSeq" id="WP_073597464.1">
    <property type="nucleotide sequence ID" value="NZ_MRCE01000073.1"/>
</dbReference>
<keyword evidence="2" id="KW-0812">Transmembrane</keyword>
<name>A0A1U7I205_9CYAN</name>
<feature type="compositionally biased region" description="Polar residues" evidence="1">
    <location>
        <begin position="181"/>
        <end position="197"/>
    </location>
</feature>
<feature type="region of interest" description="Disordered" evidence="1">
    <location>
        <begin position="173"/>
        <end position="254"/>
    </location>
</feature>
<proteinExistence type="predicted"/>
<feature type="compositionally biased region" description="Low complexity" evidence="1">
    <location>
        <begin position="111"/>
        <end position="140"/>
    </location>
</feature>
<gene>
    <name evidence="3" type="ORF">NIES2119_31620</name>
</gene>
<comment type="caution">
    <text evidence="3">The sequence shown here is derived from an EMBL/GenBank/DDBJ whole genome shotgun (WGS) entry which is preliminary data.</text>
</comment>
<keyword evidence="2" id="KW-0472">Membrane</keyword>
<feature type="compositionally biased region" description="Basic residues" evidence="1">
    <location>
        <begin position="245"/>
        <end position="254"/>
    </location>
</feature>
<dbReference type="Proteomes" id="UP000185860">
    <property type="component" value="Unassembled WGS sequence"/>
</dbReference>
<feature type="transmembrane region" description="Helical" evidence="2">
    <location>
        <begin position="79"/>
        <end position="102"/>
    </location>
</feature>
<keyword evidence="2" id="KW-1133">Transmembrane helix</keyword>
<evidence type="ECO:0000313" key="4">
    <source>
        <dbReference type="Proteomes" id="UP000185860"/>
    </source>
</evidence>
<dbReference type="AlphaFoldDB" id="A0A1U7I205"/>
<dbReference type="EMBL" id="MRCE01000073">
    <property type="protein sequence ID" value="OKH30048.1"/>
    <property type="molecule type" value="Genomic_DNA"/>
</dbReference>
<feature type="region of interest" description="Disordered" evidence="1">
    <location>
        <begin position="106"/>
        <end position="140"/>
    </location>
</feature>
<feature type="region of interest" description="Disordered" evidence="1">
    <location>
        <begin position="1"/>
        <end position="57"/>
    </location>
</feature>
<protein>
    <submittedName>
        <fullName evidence="3">Uncharacterized protein</fullName>
    </submittedName>
</protein>
<sequence>MAKNRSAQRRSPELPKLGNPALNQQSRRPLPPIHPSPRLKMTNQKKQTITERRRRVNPSLHQPLPWTKLLIQLIQKRPLLLLLTFCGGMLIVACVAFIGLTLPELSGKPKSQPTPVATPASPTTTAVNTPATTVTPQTQQNPPLGLYVVVGAGCALGAWLLYRRRLKATKIQRQPLPKMLPSSTPITPAPDSNNSKPLTRKAPASRQSPIVNPKKIPVTDSMMRWSNGQPLTRNSQQVLTDTTEKRRKQSLSSQ</sequence>
<evidence type="ECO:0000256" key="2">
    <source>
        <dbReference type="SAM" id="Phobius"/>
    </source>
</evidence>
<reference evidence="3 4" key="1">
    <citation type="submission" date="2016-11" db="EMBL/GenBank/DDBJ databases">
        <title>Draft Genome Sequences of Nine Cyanobacterial Strains from Diverse Habitats.</title>
        <authorList>
            <person name="Zhu T."/>
            <person name="Hou S."/>
            <person name="Lu X."/>
            <person name="Hess W.R."/>
        </authorList>
    </citation>
    <scope>NUCLEOTIDE SEQUENCE [LARGE SCALE GENOMIC DNA]</scope>
    <source>
        <strain evidence="3 4">IAM M-71</strain>
    </source>
</reference>